<dbReference type="EMBL" id="MOMC01000058">
    <property type="protein sequence ID" value="ONH25655.1"/>
    <property type="molecule type" value="Genomic_DNA"/>
</dbReference>
<dbReference type="AlphaFoldDB" id="A0A1V2I6H5"/>
<reference evidence="3" key="1">
    <citation type="submission" date="2016-10" db="EMBL/GenBank/DDBJ databases">
        <title>Frankia sp. NRRL B-16386 Genome sequencing.</title>
        <authorList>
            <person name="Ghodhbane-Gtari F."/>
            <person name="Swanson E."/>
            <person name="Gueddou A."/>
            <person name="Hezbri K."/>
            <person name="Ktari K."/>
            <person name="Nouioui I."/>
            <person name="Morris K."/>
            <person name="Simpson S."/>
            <person name="Abebe-Akele F."/>
            <person name="Thomas K."/>
            <person name="Gtari M."/>
            <person name="Tisa L.S."/>
        </authorList>
    </citation>
    <scope>NUCLEOTIDE SEQUENCE [LARGE SCALE GENOMIC DNA]</scope>
    <source>
        <strain evidence="3">NRRL B-16386</strain>
    </source>
</reference>
<feature type="region of interest" description="Disordered" evidence="1">
    <location>
        <begin position="118"/>
        <end position="139"/>
    </location>
</feature>
<feature type="compositionally biased region" description="Pro residues" evidence="1">
    <location>
        <begin position="234"/>
        <end position="262"/>
    </location>
</feature>
<sequence>MRDLRVDPTVAALLPADLLAALRHGPHPSTYRCSVCEGEGDLATGEATSLVLRRYPHRLVRRVQLVHAECAPSAVTVAPAALADAELAASGSSIVYADLLGIGTAALTGCRPQPLLAVDDDDDLMTTDPRAPGDPGRLRPGELIDPAVSHALATGLALHASLRADPPFVAGWTVRIGPALLDLVHPRADGRQGIERLSHTIPVEWRAAVRAAGNQVTLLVGRMGLSTAVRSPYLPAPRPRSPIPPSPASPSPMSPGHRPAPAPAAWHARPRVASATSPAATFAVLSAVSAGRVAAGRVTVTWAGPD</sequence>
<proteinExistence type="predicted"/>
<evidence type="ECO:0000313" key="2">
    <source>
        <dbReference type="EMBL" id="ONH25655.1"/>
    </source>
</evidence>
<organism evidence="2 3">
    <name type="scientific">Pseudofrankia asymbiotica</name>
    <dbReference type="NCBI Taxonomy" id="1834516"/>
    <lineage>
        <taxon>Bacteria</taxon>
        <taxon>Bacillati</taxon>
        <taxon>Actinomycetota</taxon>
        <taxon>Actinomycetes</taxon>
        <taxon>Frankiales</taxon>
        <taxon>Frankiaceae</taxon>
        <taxon>Pseudofrankia</taxon>
    </lineage>
</organism>
<comment type="caution">
    <text evidence="2">The sequence shown here is derived from an EMBL/GenBank/DDBJ whole genome shotgun (WGS) entry which is preliminary data.</text>
</comment>
<dbReference type="STRING" id="1834516.BL253_26990"/>
<evidence type="ECO:0000256" key="1">
    <source>
        <dbReference type="SAM" id="MobiDB-lite"/>
    </source>
</evidence>
<feature type="region of interest" description="Disordered" evidence="1">
    <location>
        <begin position="231"/>
        <end position="271"/>
    </location>
</feature>
<accession>A0A1V2I6H5</accession>
<evidence type="ECO:0000313" key="3">
    <source>
        <dbReference type="Proteomes" id="UP000188929"/>
    </source>
</evidence>
<name>A0A1V2I6H5_9ACTN</name>
<gene>
    <name evidence="2" type="ORF">BL253_26990</name>
</gene>
<keyword evidence="3" id="KW-1185">Reference proteome</keyword>
<dbReference type="Proteomes" id="UP000188929">
    <property type="component" value="Unassembled WGS sequence"/>
</dbReference>
<protein>
    <submittedName>
        <fullName evidence="2">Uncharacterized protein</fullName>
    </submittedName>
</protein>